<dbReference type="InterPro" id="IPR029058">
    <property type="entry name" value="AB_hydrolase_fold"/>
</dbReference>
<keyword evidence="7" id="KW-1185">Reference proteome</keyword>
<evidence type="ECO:0000256" key="2">
    <source>
        <dbReference type="ARBA" id="ARBA00022801"/>
    </source>
</evidence>
<dbReference type="InterPro" id="IPR002469">
    <property type="entry name" value="Peptidase_S9B_N"/>
</dbReference>
<evidence type="ECO:0000256" key="3">
    <source>
        <dbReference type="SAM" id="MobiDB-lite"/>
    </source>
</evidence>
<dbReference type="InterPro" id="IPR002471">
    <property type="entry name" value="Pept_S9_AS"/>
</dbReference>
<sequence>MSGGAGKGVAERGDRPLNGDAGRPSVILAANASFPPETVAPVTAFRLAPVALLLSLVPVGWGQDEPAPADRPLTDPAGAAEDADRPLRFEDLYGSARLDLTGSYPRGLTWVGPGRYLTPAEQGSPEVVEAATGESRPAYDAAALSTALTDAGVQGQLAEVFARRPTGVAATFDDDRRRALLGSGGDLFAVDFGGPAFGIDAEAAPVVVRLTETPQTEELPELSPDGRTAAFVRGFDLYAIPLIGAGASLHPGPEVRLTHGGSDLLRHGKADWVYYEELYGRDWKGYRWSPDSQRLAVMEYDDRAVGAFTVLDEAAGTDVARRPADSGQRVERTRYPKTGTTNPTVRLGVVAATGGPVHWIDWATDSLPGLPAMGREAGDGGGLIAHYGWFPDGDRLYGYLQDRVQSSLSVRAVAVSEEGELGEPTELLTESHGAWVESPGDPEFLPDGSFLLASTRDGWRHLHRYAADGTLLNPVTGGPWEVRSVEAIAVPGGEAGEASGNEPWIFFTGTKDDPVGEFLYRVRPDGSDLTRLTPEPGAHKPQIAPGGGFFIDTYSAHDTPPRVLLRTGAGELGRVLGEADPPGLKQIARGEWQWVEIPVPAAPRTDGGTDPAGTLHGYLLLPPGLDRSNPDADVPVWVMTYGGPHTTVVRDDWASGRGWEHLLATNGIAVLKVDPRAASARGWAPAWEVHGRLGEQETTDMIAAAAWLQEQPWVAGDRIGLSGHSYGGYLTARVLTHTDRYAAGIAGGSVTDFQNYDTIYTERLMDTPAANPDGYALTNLSRKAGDLKGRLLLIHGGMDDNVHPQNVWQFAAALQERGKDFELMIYPRSRHSIAGTHYRRLMWDFVRETMLEER</sequence>
<dbReference type="Pfam" id="PF00326">
    <property type="entry name" value="Peptidase_S9"/>
    <property type="match status" value="1"/>
</dbReference>
<feature type="region of interest" description="Disordered" evidence="3">
    <location>
        <begin position="1"/>
        <end position="21"/>
    </location>
</feature>
<name>A0A517P916_9PLAN</name>
<organism evidence="6 7">
    <name type="scientific">Alienimonas californiensis</name>
    <dbReference type="NCBI Taxonomy" id="2527989"/>
    <lineage>
        <taxon>Bacteria</taxon>
        <taxon>Pseudomonadati</taxon>
        <taxon>Planctomycetota</taxon>
        <taxon>Planctomycetia</taxon>
        <taxon>Planctomycetales</taxon>
        <taxon>Planctomycetaceae</taxon>
        <taxon>Alienimonas</taxon>
    </lineage>
</organism>
<feature type="region of interest" description="Disordered" evidence="3">
    <location>
        <begin position="65"/>
        <end position="85"/>
    </location>
</feature>
<protein>
    <submittedName>
        <fullName evidence="6">Prolyl tripeptidyl peptidase</fullName>
        <ecNumber evidence="6">3.4.14.12</ecNumber>
    </submittedName>
</protein>
<evidence type="ECO:0000256" key="1">
    <source>
        <dbReference type="ARBA" id="ARBA00022670"/>
    </source>
</evidence>
<dbReference type="GO" id="GO:0008239">
    <property type="term" value="F:dipeptidyl-peptidase activity"/>
    <property type="evidence" value="ECO:0007669"/>
    <property type="project" value="TreeGrafter"/>
</dbReference>
<dbReference type="Proteomes" id="UP000318741">
    <property type="component" value="Chromosome"/>
</dbReference>
<evidence type="ECO:0000313" key="6">
    <source>
        <dbReference type="EMBL" id="QDT15870.1"/>
    </source>
</evidence>
<dbReference type="OrthoDB" id="108903at2"/>
<proteinExistence type="predicted"/>
<dbReference type="GO" id="GO:0004252">
    <property type="term" value="F:serine-type endopeptidase activity"/>
    <property type="evidence" value="ECO:0007669"/>
    <property type="project" value="InterPro"/>
</dbReference>
<dbReference type="InterPro" id="IPR050278">
    <property type="entry name" value="Serine_Prot_S9B/DPPIV"/>
</dbReference>
<dbReference type="PANTHER" id="PTHR11731:SF193">
    <property type="entry name" value="DIPEPTIDYL PEPTIDASE 9"/>
    <property type="match status" value="1"/>
</dbReference>
<dbReference type="EMBL" id="CP036265">
    <property type="protein sequence ID" value="QDT15870.1"/>
    <property type="molecule type" value="Genomic_DNA"/>
</dbReference>
<evidence type="ECO:0000313" key="7">
    <source>
        <dbReference type="Proteomes" id="UP000318741"/>
    </source>
</evidence>
<dbReference type="SUPFAM" id="SSF53474">
    <property type="entry name" value="alpha/beta-Hydrolases"/>
    <property type="match status" value="1"/>
</dbReference>
<dbReference type="GO" id="GO:0006508">
    <property type="term" value="P:proteolysis"/>
    <property type="evidence" value="ECO:0007669"/>
    <property type="project" value="UniProtKB-KW"/>
</dbReference>
<feature type="region of interest" description="Disordered" evidence="3">
    <location>
        <begin position="319"/>
        <end position="342"/>
    </location>
</feature>
<feature type="domain" description="Dipeptidylpeptidase IV N-terminal" evidence="5">
    <location>
        <begin position="207"/>
        <end position="561"/>
    </location>
</feature>
<evidence type="ECO:0000259" key="5">
    <source>
        <dbReference type="Pfam" id="PF00930"/>
    </source>
</evidence>
<feature type="compositionally biased region" description="Basic and acidic residues" evidence="3">
    <location>
        <begin position="319"/>
        <end position="334"/>
    </location>
</feature>
<dbReference type="PANTHER" id="PTHR11731">
    <property type="entry name" value="PROTEASE FAMILY S9B,C DIPEPTIDYL-PEPTIDASE IV-RELATED"/>
    <property type="match status" value="1"/>
</dbReference>
<accession>A0A517P916</accession>
<dbReference type="Gene3D" id="2.140.10.30">
    <property type="entry name" value="Dipeptidylpeptidase IV, N-terminal domain"/>
    <property type="match status" value="1"/>
</dbReference>
<dbReference type="SUPFAM" id="SSF82171">
    <property type="entry name" value="DPP6 N-terminal domain-like"/>
    <property type="match status" value="1"/>
</dbReference>
<dbReference type="KEGG" id="acaf:CA12_19650"/>
<feature type="domain" description="Peptidase S9 prolyl oligopeptidase catalytic" evidence="4">
    <location>
        <begin position="662"/>
        <end position="843"/>
    </location>
</feature>
<dbReference type="InterPro" id="IPR001375">
    <property type="entry name" value="Peptidase_S9_cat"/>
</dbReference>
<evidence type="ECO:0000259" key="4">
    <source>
        <dbReference type="Pfam" id="PF00326"/>
    </source>
</evidence>
<keyword evidence="1" id="KW-0645">Protease</keyword>
<dbReference type="EC" id="3.4.14.12" evidence="6"/>
<dbReference type="PROSITE" id="PS00708">
    <property type="entry name" value="PRO_ENDOPEP_SER"/>
    <property type="match status" value="1"/>
</dbReference>
<reference evidence="6 7" key="1">
    <citation type="submission" date="2019-02" db="EMBL/GenBank/DDBJ databases">
        <title>Deep-cultivation of Planctomycetes and their phenomic and genomic characterization uncovers novel biology.</title>
        <authorList>
            <person name="Wiegand S."/>
            <person name="Jogler M."/>
            <person name="Boedeker C."/>
            <person name="Pinto D."/>
            <person name="Vollmers J."/>
            <person name="Rivas-Marin E."/>
            <person name="Kohn T."/>
            <person name="Peeters S.H."/>
            <person name="Heuer A."/>
            <person name="Rast P."/>
            <person name="Oberbeckmann S."/>
            <person name="Bunk B."/>
            <person name="Jeske O."/>
            <person name="Meyerdierks A."/>
            <person name="Storesund J.E."/>
            <person name="Kallscheuer N."/>
            <person name="Luecker S."/>
            <person name="Lage O.M."/>
            <person name="Pohl T."/>
            <person name="Merkel B.J."/>
            <person name="Hornburger P."/>
            <person name="Mueller R.-W."/>
            <person name="Bruemmer F."/>
            <person name="Labrenz M."/>
            <person name="Spormann A.M."/>
            <person name="Op den Camp H."/>
            <person name="Overmann J."/>
            <person name="Amann R."/>
            <person name="Jetten M.S.M."/>
            <person name="Mascher T."/>
            <person name="Medema M.H."/>
            <person name="Devos D.P."/>
            <person name="Kaster A.-K."/>
            <person name="Ovreas L."/>
            <person name="Rohde M."/>
            <person name="Galperin M.Y."/>
            <person name="Jogler C."/>
        </authorList>
    </citation>
    <scope>NUCLEOTIDE SEQUENCE [LARGE SCALE GENOMIC DNA]</scope>
    <source>
        <strain evidence="6 7">CA12</strain>
    </source>
</reference>
<dbReference type="AlphaFoldDB" id="A0A517P916"/>
<keyword evidence="2 6" id="KW-0378">Hydrolase</keyword>
<gene>
    <name evidence="6" type="primary">ptpA_2</name>
    <name evidence="6" type="ORF">CA12_19650</name>
</gene>
<dbReference type="Gene3D" id="3.40.50.1820">
    <property type="entry name" value="alpha/beta hydrolase"/>
    <property type="match status" value="1"/>
</dbReference>
<dbReference type="Pfam" id="PF00930">
    <property type="entry name" value="DPPIV_N"/>
    <property type="match status" value="1"/>
</dbReference>